<keyword evidence="2 8" id="KW-0349">Heme</keyword>
<dbReference type="GO" id="GO:0008395">
    <property type="term" value="F:steroid hydroxylase activity"/>
    <property type="evidence" value="ECO:0007669"/>
    <property type="project" value="TreeGrafter"/>
</dbReference>
<dbReference type="InterPro" id="IPR017972">
    <property type="entry name" value="Cyt_P450_CS"/>
</dbReference>
<comment type="function">
    <text evidence="7">Cytochromes P450 are a group of heme-thiolate monooxygenases. They oxidize a variety of structurally unrelated compounds, including steroids, fatty acids, and xenobiotics.</text>
</comment>
<comment type="caution">
    <text evidence="10">The sequence shown here is derived from an EMBL/GenBank/DDBJ whole genome shotgun (WGS) entry which is preliminary data.</text>
</comment>
<dbReference type="Gene3D" id="1.10.630.10">
    <property type="entry name" value="Cytochrome P450"/>
    <property type="match status" value="1"/>
</dbReference>
<evidence type="ECO:0000256" key="3">
    <source>
        <dbReference type="ARBA" id="ARBA00022723"/>
    </source>
</evidence>
<protein>
    <submittedName>
        <fullName evidence="10">Cytochrome</fullName>
    </submittedName>
</protein>
<dbReference type="GO" id="GO:0006707">
    <property type="term" value="P:cholesterol catabolic process"/>
    <property type="evidence" value="ECO:0007669"/>
    <property type="project" value="TreeGrafter"/>
</dbReference>
<dbReference type="Proteomes" id="UP000236327">
    <property type="component" value="Unassembled WGS sequence"/>
</dbReference>
<keyword evidence="4 8" id="KW-0560">Oxidoreductase</keyword>
<sequence>MATQISQGQAFQDRVSQRQPLTPEQQQLLAEGSLADTAIQARPREFYAAMRHGDPIHYDAKLGSWLVTRHEDISAVQSDPVTFSVQHGYSEQQARGMRDEFEAYLREHGGGYFPDAIMSDPPYHTRVRKLMERAFTAHRVKELEPRITEVVRGVIAEAVAKGGGQCDAVKDIAIPLTIRVIVEQLGLDHGMEAQISRWSVAVTAQIGAMQTRETMLENAAQIAELQQYLIARMKACEENPGEDMISDLVHAEVTNADGTTEKLTFAEAVSLVRATLIAGNDTTATAIGNLFHVLATRPGMADLLESVVDDERQLNRFIEEHLRSAPPVRALSRMTTREVTVNGTTIPAHAHMLLVYGSGNDDESVFPEPRAFDITRPNLGRHVAFGGGPHRCIGLALARMEVKVAAREIVRQMRDIRFAIPESDIRYTRSVATHTIESLPITFEKRVG</sequence>
<evidence type="ECO:0000313" key="10">
    <source>
        <dbReference type="EMBL" id="PNU06617.1"/>
    </source>
</evidence>
<keyword evidence="11" id="KW-1185">Reference proteome</keyword>
<dbReference type="GO" id="GO:0036199">
    <property type="term" value="F:cholest-4-en-3-one 26-monooxygenase activity"/>
    <property type="evidence" value="ECO:0007669"/>
    <property type="project" value="TreeGrafter"/>
</dbReference>
<comment type="similarity">
    <text evidence="1 8">Belongs to the cytochrome P450 family.</text>
</comment>
<evidence type="ECO:0000256" key="4">
    <source>
        <dbReference type="ARBA" id="ARBA00023002"/>
    </source>
</evidence>
<dbReference type="InterPro" id="IPR002397">
    <property type="entry name" value="Cyt_P450_B"/>
</dbReference>
<dbReference type="InterPro" id="IPR036396">
    <property type="entry name" value="Cyt_P450_sf"/>
</dbReference>
<reference evidence="10 11" key="1">
    <citation type="submission" date="2016-05" db="EMBL/GenBank/DDBJ databases">
        <title>Complete genome sequence of Novosphingobium guangzhouense SA925(T).</title>
        <authorList>
            <person name="Sha S."/>
        </authorList>
    </citation>
    <scope>NUCLEOTIDE SEQUENCE [LARGE SCALE GENOMIC DNA]</scope>
    <source>
        <strain evidence="10 11">SA925</strain>
    </source>
</reference>
<proteinExistence type="inferred from homology"/>
<name>A0A2K2G6F2_9SPHN</name>
<evidence type="ECO:0000256" key="1">
    <source>
        <dbReference type="ARBA" id="ARBA00010617"/>
    </source>
</evidence>
<dbReference type="PANTHER" id="PTHR46696">
    <property type="entry name" value="P450, PUTATIVE (EUROFUNG)-RELATED"/>
    <property type="match status" value="1"/>
</dbReference>
<dbReference type="PROSITE" id="PS00086">
    <property type="entry name" value="CYTOCHROME_P450"/>
    <property type="match status" value="1"/>
</dbReference>
<dbReference type="EMBL" id="LYMM01000002">
    <property type="protein sequence ID" value="PNU06617.1"/>
    <property type="molecule type" value="Genomic_DNA"/>
</dbReference>
<feature type="compositionally biased region" description="Polar residues" evidence="9">
    <location>
        <begin position="1"/>
        <end position="10"/>
    </location>
</feature>
<evidence type="ECO:0000256" key="2">
    <source>
        <dbReference type="ARBA" id="ARBA00022617"/>
    </source>
</evidence>
<dbReference type="PANTHER" id="PTHR46696:SF4">
    <property type="entry name" value="BIOTIN BIOSYNTHESIS CYTOCHROME P450"/>
    <property type="match status" value="1"/>
</dbReference>
<evidence type="ECO:0000313" key="11">
    <source>
        <dbReference type="Proteomes" id="UP000236327"/>
    </source>
</evidence>
<evidence type="ECO:0000256" key="8">
    <source>
        <dbReference type="RuleBase" id="RU000461"/>
    </source>
</evidence>
<dbReference type="SUPFAM" id="SSF48264">
    <property type="entry name" value="Cytochrome P450"/>
    <property type="match status" value="1"/>
</dbReference>
<dbReference type="GO" id="GO:0020037">
    <property type="term" value="F:heme binding"/>
    <property type="evidence" value="ECO:0007669"/>
    <property type="project" value="InterPro"/>
</dbReference>
<evidence type="ECO:0000256" key="7">
    <source>
        <dbReference type="ARBA" id="ARBA00043906"/>
    </source>
</evidence>
<keyword evidence="3 8" id="KW-0479">Metal-binding</keyword>
<evidence type="ECO:0000256" key="9">
    <source>
        <dbReference type="SAM" id="MobiDB-lite"/>
    </source>
</evidence>
<dbReference type="OrthoDB" id="5522954at2"/>
<evidence type="ECO:0000256" key="6">
    <source>
        <dbReference type="ARBA" id="ARBA00023033"/>
    </source>
</evidence>
<organism evidence="10 11">
    <name type="scientific">Novosphingobium guangzhouense</name>
    <dbReference type="NCBI Taxonomy" id="1850347"/>
    <lineage>
        <taxon>Bacteria</taxon>
        <taxon>Pseudomonadati</taxon>
        <taxon>Pseudomonadota</taxon>
        <taxon>Alphaproteobacteria</taxon>
        <taxon>Sphingomonadales</taxon>
        <taxon>Sphingomonadaceae</taxon>
        <taxon>Novosphingobium</taxon>
    </lineage>
</organism>
<feature type="region of interest" description="Disordered" evidence="9">
    <location>
        <begin position="1"/>
        <end position="22"/>
    </location>
</feature>
<dbReference type="PRINTS" id="PR00385">
    <property type="entry name" value="P450"/>
</dbReference>
<dbReference type="InterPro" id="IPR001128">
    <property type="entry name" value="Cyt_P450"/>
</dbReference>
<keyword evidence="5 8" id="KW-0408">Iron</keyword>
<dbReference type="GO" id="GO:0005506">
    <property type="term" value="F:iron ion binding"/>
    <property type="evidence" value="ECO:0007669"/>
    <property type="project" value="InterPro"/>
</dbReference>
<dbReference type="AlphaFoldDB" id="A0A2K2G6F2"/>
<dbReference type="FunFam" id="1.10.630.10:FF:000018">
    <property type="entry name" value="Cytochrome P450 monooxygenase"/>
    <property type="match status" value="1"/>
</dbReference>
<keyword evidence="6 8" id="KW-0503">Monooxygenase</keyword>
<dbReference type="PRINTS" id="PR00359">
    <property type="entry name" value="BP450"/>
</dbReference>
<dbReference type="Pfam" id="PF00067">
    <property type="entry name" value="p450"/>
    <property type="match status" value="1"/>
</dbReference>
<gene>
    <name evidence="10" type="ORF">A8V01_03145</name>
</gene>
<accession>A0A2K2G6F2</accession>
<evidence type="ECO:0000256" key="5">
    <source>
        <dbReference type="ARBA" id="ARBA00023004"/>
    </source>
</evidence>